<dbReference type="Gene3D" id="1.20.58.1690">
    <property type="match status" value="1"/>
</dbReference>
<feature type="domain" description="YARHG" evidence="2">
    <location>
        <begin position="188"/>
        <end position="271"/>
    </location>
</feature>
<evidence type="ECO:0000256" key="1">
    <source>
        <dbReference type="SAM" id="MobiDB-lite"/>
    </source>
</evidence>
<evidence type="ECO:0000313" key="3">
    <source>
        <dbReference type="EMBL" id="BBM42682.2"/>
    </source>
</evidence>
<dbReference type="SMART" id="SM01324">
    <property type="entry name" value="YARHG"/>
    <property type="match status" value="1"/>
</dbReference>
<dbReference type="RefSeq" id="WP_175284481.1">
    <property type="nucleotide sequence ID" value="NZ_AP019829.2"/>
</dbReference>
<dbReference type="Proteomes" id="UP000321943">
    <property type="component" value="Chromosome"/>
</dbReference>
<feature type="compositionally biased region" description="Polar residues" evidence="1">
    <location>
        <begin position="163"/>
        <end position="178"/>
    </location>
</feature>
<protein>
    <recommendedName>
        <fullName evidence="2">YARHG domain-containing protein</fullName>
    </recommendedName>
</protein>
<feature type="region of interest" description="Disordered" evidence="1">
    <location>
        <begin position="1"/>
        <end position="28"/>
    </location>
</feature>
<feature type="compositionally biased region" description="Low complexity" evidence="1">
    <location>
        <begin position="152"/>
        <end position="162"/>
    </location>
</feature>
<dbReference type="GeneID" id="84804267"/>
<dbReference type="EMBL" id="AP019829">
    <property type="protein sequence ID" value="BBM42682.2"/>
    <property type="molecule type" value="Genomic_DNA"/>
</dbReference>
<proteinExistence type="predicted"/>
<name>A0A7U6QZW7_9FUSO</name>
<sequence>MKKINDNMISNEITADKNNKNSNENTENVNIKSQKNNFDYYIKTVKQMKTNNTLPINFYNCNSISDIVFALLKAAYPNDKIGTTPKWKIEGDLGDGGKMIRVSYKNAIVRIEAYKKGDYINVIPRNITLESNNRKFSLLKFLTYGRNNRNISTNNSQQISNSHLKTSSNENLSKSHSTSYDELDLDDLNNLKYEVMEEGNESAFSRYSKEQLKILRNMIFAEKGFAFEEGGELRKYFENKSWYSPTILDQSVIQLNDYDKEFVLKLKKYEGID</sequence>
<dbReference type="AlphaFoldDB" id="A0A7U6QZW7"/>
<accession>A0A7U6QZW7</accession>
<dbReference type="KEGG" id="lwd:JCM16777_0931"/>
<reference evidence="3 4" key="1">
    <citation type="submission" date="2019-07" db="EMBL/GenBank/DDBJ databases">
        <title>Complete Genome Sequence of Leptotrichia wadei Strain JCM16777.</title>
        <authorList>
            <person name="Watanabe S."/>
            <person name="Cui L."/>
        </authorList>
    </citation>
    <scope>NUCLEOTIDE SEQUENCE [LARGE SCALE GENOMIC DNA]</scope>
    <source>
        <strain evidence="3 4">JCM16777</strain>
    </source>
</reference>
<dbReference type="InterPro" id="IPR025582">
    <property type="entry name" value="YARHG_dom"/>
</dbReference>
<dbReference type="InterPro" id="IPR038434">
    <property type="entry name" value="YARHG_sf"/>
</dbReference>
<dbReference type="Pfam" id="PF13308">
    <property type="entry name" value="YARHG"/>
    <property type="match status" value="1"/>
</dbReference>
<evidence type="ECO:0000313" key="4">
    <source>
        <dbReference type="Proteomes" id="UP000321943"/>
    </source>
</evidence>
<gene>
    <name evidence="3" type="ORF">JCM16777_0931</name>
</gene>
<evidence type="ECO:0000259" key="2">
    <source>
        <dbReference type="SMART" id="SM01324"/>
    </source>
</evidence>
<feature type="region of interest" description="Disordered" evidence="1">
    <location>
        <begin position="152"/>
        <end position="178"/>
    </location>
</feature>
<organism evidence="3 4">
    <name type="scientific">Leptotrichia wadei</name>
    <dbReference type="NCBI Taxonomy" id="157687"/>
    <lineage>
        <taxon>Bacteria</taxon>
        <taxon>Fusobacteriati</taxon>
        <taxon>Fusobacteriota</taxon>
        <taxon>Fusobacteriia</taxon>
        <taxon>Fusobacteriales</taxon>
        <taxon>Leptotrichiaceae</taxon>
        <taxon>Leptotrichia</taxon>
    </lineage>
</organism>